<gene>
    <name evidence="1" type="ORF">A5642_00755</name>
</gene>
<sequence>MSGVGKSTALCGLAERGYATVDTDDGEWIEVVDGEPLWRESLIDELLNQRRDGPLFVQGTVANQWRFYDRFDAVVLLTAPTDVVLDRLRHRTNNPFGKTADERARILADIEEVEPLLRQSATHEIDTTRPLRDVIDALVRIAETAADRPTVTRAVPPPASAGSGS</sequence>
<comment type="caution">
    <text evidence="1">The sequence shown here is derived from an EMBL/GenBank/DDBJ whole genome shotgun (WGS) entry which is preliminary data.</text>
</comment>
<organism evidence="1 2">
    <name type="scientific">Mycolicibacterium mucogenicum</name>
    <name type="common">Mycobacterium mucogenicum</name>
    <dbReference type="NCBI Taxonomy" id="56689"/>
    <lineage>
        <taxon>Bacteria</taxon>
        <taxon>Bacillati</taxon>
        <taxon>Actinomycetota</taxon>
        <taxon>Actinomycetes</taxon>
        <taxon>Mycobacteriales</taxon>
        <taxon>Mycobacteriaceae</taxon>
        <taxon>Mycolicibacterium</taxon>
    </lineage>
</organism>
<dbReference type="AlphaFoldDB" id="A0A1A0N2G4"/>
<evidence type="ECO:0000313" key="1">
    <source>
        <dbReference type="EMBL" id="OBA91865.1"/>
    </source>
</evidence>
<evidence type="ECO:0008006" key="3">
    <source>
        <dbReference type="Google" id="ProtNLM"/>
    </source>
</evidence>
<dbReference type="Pfam" id="PF13238">
    <property type="entry name" value="AAA_18"/>
    <property type="match status" value="1"/>
</dbReference>
<dbReference type="InterPro" id="IPR027417">
    <property type="entry name" value="P-loop_NTPase"/>
</dbReference>
<name>A0A1A0N2G4_MYCMU</name>
<proteinExistence type="predicted"/>
<dbReference type="SUPFAM" id="SSF52540">
    <property type="entry name" value="P-loop containing nucleoside triphosphate hydrolases"/>
    <property type="match status" value="1"/>
</dbReference>
<reference evidence="1 2" key="1">
    <citation type="submission" date="2016-06" db="EMBL/GenBank/DDBJ databases">
        <authorList>
            <person name="Kjaerup R.B."/>
            <person name="Dalgaard T.S."/>
            <person name="Juul-Madsen H.R."/>
        </authorList>
    </citation>
    <scope>NUCLEOTIDE SEQUENCE [LARGE SCALE GENOMIC DNA]</scope>
    <source>
        <strain evidence="1 2">1199456.5</strain>
    </source>
</reference>
<dbReference type="Gene3D" id="3.40.50.300">
    <property type="entry name" value="P-loop containing nucleotide triphosphate hydrolases"/>
    <property type="match status" value="1"/>
</dbReference>
<accession>A0A1A0N2G4</accession>
<evidence type="ECO:0000313" key="2">
    <source>
        <dbReference type="Proteomes" id="UP000093962"/>
    </source>
</evidence>
<protein>
    <recommendedName>
        <fullName evidence="3">Shikimate kinase</fullName>
    </recommendedName>
</protein>
<dbReference type="EMBL" id="LZSF01000024">
    <property type="protein sequence ID" value="OBA91865.1"/>
    <property type="molecule type" value="Genomic_DNA"/>
</dbReference>
<dbReference type="Proteomes" id="UP000093962">
    <property type="component" value="Unassembled WGS sequence"/>
</dbReference>